<dbReference type="Pfam" id="PF21374">
    <property type="entry name" value="WsaF_N"/>
    <property type="match status" value="1"/>
</dbReference>
<keyword evidence="3" id="KW-0328">Glycosyltransferase</keyword>
<keyword evidence="3" id="KW-0808">Transferase</keyword>
<gene>
    <name evidence="3" type="ORF">SK069_08620</name>
</gene>
<dbReference type="Gene3D" id="3.40.50.2000">
    <property type="entry name" value="Glycogen Phosphorylase B"/>
    <property type="match status" value="1"/>
</dbReference>
<accession>A0ABU4VJY8</accession>
<dbReference type="InterPro" id="IPR048510">
    <property type="entry name" value="WsaF_N"/>
</dbReference>
<name>A0ABU4VJY8_9ACTN</name>
<comment type="caution">
    <text evidence="3">The sequence shown here is derived from an EMBL/GenBank/DDBJ whole genome shotgun (WGS) entry which is preliminary data.</text>
</comment>
<dbReference type="Proteomes" id="UP001277761">
    <property type="component" value="Unassembled WGS sequence"/>
</dbReference>
<dbReference type="InterPro" id="IPR055050">
    <property type="entry name" value="WsaF_C"/>
</dbReference>
<reference evidence="3 4" key="1">
    <citation type="submission" date="2023-11" db="EMBL/GenBank/DDBJ databases">
        <authorList>
            <person name="Xu M."/>
            <person name="Jiang T."/>
        </authorList>
    </citation>
    <scope>NUCLEOTIDE SEQUENCE [LARGE SCALE GENOMIC DNA]</scope>
    <source>
        <strain evidence="3 4">SD</strain>
    </source>
</reference>
<dbReference type="Pfam" id="PF22772">
    <property type="entry name" value="WsaF_C"/>
    <property type="match status" value="1"/>
</dbReference>
<dbReference type="RefSeq" id="WP_319953807.1">
    <property type="nucleotide sequence ID" value="NZ_JAXAVX010000003.1"/>
</dbReference>
<feature type="domain" description="WsaF N-terminal" evidence="1">
    <location>
        <begin position="94"/>
        <end position="219"/>
    </location>
</feature>
<keyword evidence="4" id="KW-1185">Reference proteome</keyword>
<evidence type="ECO:0000259" key="2">
    <source>
        <dbReference type="Pfam" id="PF22772"/>
    </source>
</evidence>
<dbReference type="EMBL" id="JAXAVX010000003">
    <property type="protein sequence ID" value="MDX8151652.1"/>
    <property type="molecule type" value="Genomic_DNA"/>
</dbReference>
<evidence type="ECO:0000313" key="3">
    <source>
        <dbReference type="EMBL" id="MDX8151652.1"/>
    </source>
</evidence>
<dbReference type="GO" id="GO:0016757">
    <property type="term" value="F:glycosyltransferase activity"/>
    <property type="evidence" value="ECO:0007669"/>
    <property type="project" value="UniProtKB-KW"/>
</dbReference>
<dbReference type="Gene3D" id="3.40.50.11090">
    <property type="match status" value="1"/>
</dbReference>
<dbReference type="SUPFAM" id="SSF53756">
    <property type="entry name" value="UDP-Glycosyltransferase/glycogen phosphorylase"/>
    <property type="match status" value="1"/>
</dbReference>
<protein>
    <submittedName>
        <fullName evidence="3">Glycosyltransferase</fullName>
        <ecNumber evidence="3">2.4.-.-</ecNumber>
    </submittedName>
</protein>
<dbReference type="PANTHER" id="PTHR12526:SF635">
    <property type="entry name" value="GLYCOSYL TRANSFERASE GROUP 1"/>
    <property type="match status" value="1"/>
</dbReference>
<organism evidence="3 4">
    <name type="scientific">Patulibacter brassicae</name>
    <dbReference type="NCBI Taxonomy" id="1705717"/>
    <lineage>
        <taxon>Bacteria</taxon>
        <taxon>Bacillati</taxon>
        <taxon>Actinomycetota</taxon>
        <taxon>Thermoleophilia</taxon>
        <taxon>Solirubrobacterales</taxon>
        <taxon>Patulibacteraceae</taxon>
        <taxon>Patulibacter</taxon>
    </lineage>
</organism>
<feature type="domain" description="WsaF C-terminal" evidence="2">
    <location>
        <begin position="264"/>
        <end position="393"/>
    </location>
</feature>
<dbReference type="PANTHER" id="PTHR12526">
    <property type="entry name" value="GLYCOSYLTRANSFERASE"/>
    <property type="match status" value="1"/>
</dbReference>
<evidence type="ECO:0000313" key="4">
    <source>
        <dbReference type="Proteomes" id="UP001277761"/>
    </source>
</evidence>
<dbReference type="EC" id="2.4.-.-" evidence="3"/>
<proteinExistence type="predicted"/>
<evidence type="ECO:0000259" key="1">
    <source>
        <dbReference type="Pfam" id="PF21374"/>
    </source>
</evidence>
<sequence>MAPWNRERLRYMRNIARQGPTELGYAYFRARRRRKNQRDDETTLTESDELAISGAFDYSRDELAAHRAVVDAYRAMDTCEIRSIQWFLPYFAHAYFGGVYTILRFADHLHREHGVESRFCLYDASPDEPTISRLARQIHEAFPSLADAEVTGSKVDGQAQFGHLREADAAISTLWTGAYPLLRFNRVKAKLYFVQDYEPQFYPAGAGSALVEQTYRLGIPGIINTPGLAAAYRAYGNPAVSFVPAVDERYHPPATPRSGDGPVRIFFYGRPSTPRNAFGLGMATLAKVKQRYRDRVEIVSAGEEWRPGAYGVADVLTNVGRLPGLDAVSDLYRTCDVGLVFMFTKHPSYQPLEFMASGMATVSNENPDTAWFLHHERNSLVAPPAATIIAEEIGRLVEDAELRHRIAEEGRREMAALSWPGQFERIWETITHPAAATWDDPEGWRP</sequence>